<feature type="compositionally biased region" description="Gly residues" evidence="1">
    <location>
        <begin position="1164"/>
        <end position="1173"/>
    </location>
</feature>
<feature type="region of interest" description="Disordered" evidence="1">
    <location>
        <begin position="298"/>
        <end position="342"/>
    </location>
</feature>
<feature type="region of interest" description="Disordered" evidence="1">
    <location>
        <begin position="773"/>
        <end position="848"/>
    </location>
</feature>
<evidence type="ECO:0000313" key="3">
    <source>
        <dbReference type="Proteomes" id="UP001165065"/>
    </source>
</evidence>
<feature type="compositionally biased region" description="Basic and acidic residues" evidence="1">
    <location>
        <begin position="1075"/>
        <end position="1114"/>
    </location>
</feature>
<protein>
    <submittedName>
        <fullName evidence="2">Uncharacterized protein</fullName>
    </submittedName>
</protein>
<comment type="caution">
    <text evidence="2">The sequence shown here is derived from an EMBL/GenBank/DDBJ whole genome shotgun (WGS) entry which is preliminary data.</text>
</comment>
<dbReference type="Proteomes" id="UP001165065">
    <property type="component" value="Unassembled WGS sequence"/>
</dbReference>
<dbReference type="PROSITE" id="PS50096">
    <property type="entry name" value="IQ"/>
    <property type="match status" value="1"/>
</dbReference>
<accession>A0A9W7LB26</accession>
<feature type="compositionally biased region" description="Acidic residues" evidence="1">
    <location>
        <begin position="922"/>
        <end position="940"/>
    </location>
</feature>
<dbReference type="EMBL" id="BRYA01001469">
    <property type="protein sequence ID" value="GMI44079.1"/>
    <property type="molecule type" value="Genomic_DNA"/>
</dbReference>
<feature type="compositionally biased region" description="Polar residues" evidence="1">
    <location>
        <begin position="1027"/>
        <end position="1037"/>
    </location>
</feature>
<feature type="region of interest" description="Disordered" evidence="1">
    <location>
        <begin position="873"/>
        <end position="1173"/>
    </location>
</feature>
<feature type="compositionally biased region" description="Basic and acidic residues" evidence="1">
    <location>
        <begin position="1146"/>
        <end position="1156"/>
    </location>
</feature>
<feature type="compositionally biased region" description="Basic residues" evidence="1">
    <location>
        <begin position="886"/>
        <end position="899"/>
    </location>
</feature>
<keyword evidence="3" id="KW-1185">Reference proteome</keyword>
<feature type="compositionally biased region" description="Gly residues" evidence="1">
    <location>
        <begin position="805"/>
        <end position="816"/>
    </location>
</feature>
<feature type="compositionally biased region" description="Acidic residues" evidence="1">
    <location>
        <begin position="1000"/>
        <end position="1011"/>
    </location>
</feature>
<gene>
    <name evidence="2" type="ORF">TrCOL_g9231</name>
</gene>
<name>A0A9W7LB26_9STRA</name>
<feature type="compositionally biased region" description="Basic and acidic residues" evidence="1">
    <location>
        <begin position="944"/>
        <end position="987"/>
    </location>
</feature>
<proteinExistence type="predicted"/>
<evidence type="ECO:0000256" key="1">
    <source>
        <dbReference type="SAM" id="MobiDB-lite"/>
    </source>
</evidence>
<sequence length="1173" mass="126682">MNVSTVRPLVVGEDVTLKTRIIAAEEATMPSVESPRSPLVVLTGAPISTSSRPTLLSDFAKNEAAAYIQSIFRGFRDRASLPSKLSHVEHAGNEGSNKVNNYPLETVAREVASQAIQGLWRGFQVRKVGTGGVAGNDEAGVGDIEKDDVEEDMESPKCTSSSSKKSSQDAGVVMDGRSEMTAPAKRGAPVKPPSPTPQVKLAKIMPSPEKDDDVEAFTIEEPPATIEEPPAAIEKQQGAEVKPTSETPQVKLAKIMPSPEKDDDVEAFTIEEPTATKEPAAIEEPKSAEGLTLNAVDPVQKAPPLPTASAANSPSPRAPPPTASANSPSPMKPAPVAFPSHMSPTTPYSQVVLLAHKQAFEQHKSNPISLSCTEVVKILQALNLVKGKELDNLLSNSGLRSMAGVNDTFKVNLSGTVKDVKKSLVKAWSNLEGGGGGRHKIPSNLVKQTKKHLTDLLRLPKPALTFLKDLTSPISELSISDMSNFFSHLGVKTPQYHQASVLHLNGRNFNDLNESTLEEQSQKNVLRSSLLRRRILLATSVLEIIRQFQLAVSYAKYVEKKKASSSPNKSEGNYSSKGAPFSGIVEELRKSVGELQMTLYSRDNTIRGLNERVAKITKRAEEAGILLSPSPPKDDASYSKQKRALYRDEVGDLETGEIENGSVLPPPKGQEGSPMVMVNKGMWDDPRVYSPTKGVKNSNGGNGGNREMEMEMEKMERGKDKENGGGKGGVTTSHGNLRDSWENRKSLPMSQSTFDPLGMGVGAAFRKGRFNEEVPTPAGANFSPPSPPRKNVRTRVTPDMTIGVATGGGGGGGGKIPEGKMMGFIRKGSPTKARPGPSAATSSAAAPADVPQFAKGTSVKGKAVLRSVWLDFTGGEGGGEEEEGKKRKKKFGRRGRKGGKISSLPGRTFGGTEEARRIIGGDYDEREEEEEEEEGEEELIGGDYLKEYYDDIEESERIARDNIEVEGGGEGRIEIEEEGKGRERERVEDDDGGDGGGGHDDDDDDDDDDSWGNEQNEGKKEKKYTKSYRSNKTSGPRPSSARVRIPPKKSADPARSPLSPCPPSPGALGTRINKINRDVGKAKERLEKQLRGLRGHSMERDPKSSKQVIDEVRRKKDKSKKSREKDVARGGKVAKQGQLHSGGKGKWIDWKEKENTSHITVTGEGRGSGEAWM</sequence>
<feature type="compositionally biased region" description="Basic and acidic residues" evidence="1">
    <location>
        <begin position="711"/>
        <end position="724"/>
    </location>
</feature>
<evidence type="ECO:0000313" key="2">
    <source>
        <dbReference type="EMBL" id="GMI44079.1"/>
    </source>
</evidence>
<organism evidence="2 3">
    <name type="scientific">Triparma columacea</name>
    <dbReference type="NCBI Taxonomy" id="722753"/>
    <lineage>
        <taxon>Eukaryota</taxon>
        <taxon>Sar</taxon>
        <taxon>Stramenopiles</taxon>
        <taxon>Ochrophyta</taxon>
        <taxon>Bolidophyceae</taxon>
        <taxon>Parmales</taxon>
        <taxon>Triparmaceae</taxon>
        <taxon>Triparma</taxon>
    </lineage>
</organism>
<dbReference type="OrthoDB" id="10488162at2759"/>
<dbReference type="PANTHER" id="PTHR24216">
    <property type="entry name" value="PAXILLIN-RELATED"/>
    <property type="match status" value="1"/>
</dbReference>
<feature type="compositionally biased region" description="Low complexity" evidence="1">
    <location>
        <begin position="833"/>
        <end position="848"/>
    </location>
</feature>
<reference evidence="3" key="1">
    <citation type="journal article" date="2023" name="Commun. Biol.">
        <title>Genome analysis of Parmales, the sister group of diatoms, reveals the evolutionary specialization of diatoms from phago-mixotrophs to photoautotrophs.</title>
        <authorList>
            <person name="Ban H."/>
            <person name="Sato S."/>
            <person name="Yoshikawa S."/>
            <person name="Yamada K."/>
            <person name="Nakamura Y."/>
            <person name="Ichinomiya M."/>
            <person name="Sato N."/>
            <person name="Blanc-Mathieu R."/>
            <person name="Endo H."/>
            <person name="Kuwata A."/>
            <person name="Ogata H."/>
        </authorList>
    </citation>
    <scope>NUCLEOTIDE SEQUENCE [LARGE SCALE GENOMIC DNA]</scope>
</reference>
<feature type="region of interest" description="Disordered" evidence="1">
    <location>
        <begin position="711"/>
        <end position="739"/>
    </location>
</feature>
<feature type="region of interest" description="Disordered" evidence="1">
    <location>
        <begin position="131"/>
        <end position="172"/>
    </location>
</feature>
<dbReference type="PANTHER" id="PTHR24216:SF65">
    <property type="entry name" value="PAXILLIN-LIKE PROTEIN 1"/>
    <property type="match status" value="1"/>
</dbReference>
<dbReference type="AlphaFoldDB" id="A0A9W7LB26"/>